<sequence length="70" mass="7523">MIGPDQQERVRTCIRLGIEEGARLVTDGPQIPEGLEKGNHVTPTVFADPRQLHAHRAGGDLRPGPGGHPL</sequence>
<protein>
    <submittedName>
        <fullName evidence="3">Acyl-CoA reductase-like NAD-dependent aldehyde dehydrogenase</fullName>
    </submittedName>
</protein>
<evidence type="ECO:0000313" key="3">
    <source>
        <dbReference type="EMBL" id="MBB4710309.1"/>
    </source>
</evidence>
<accession>A0A7W7DHY1</accession>
<evidence type="ECO:0000259" key="2">
    <source>
        <dbReference type="Pfam" id="PF00171"/>
    </source>
</evidence>
<proteinExistence type="predicted"/>
<dbReference type="InterPro" id="IPR016163">
    <property type="entry name" value="Ald_DH_C"/>
</dbReference>
<reference evidence="3 4" key="1">
    <citation type="submission" date="2020-08" db="EMBL/GenBank/DDBJ databases">
        <title>Sequencing the genomes of 1000 actinobacteria strains.</title>
        <authorList>
            <person name="Klenk H.-P."/>
        </authorList>
    </citation>
    <scope>NUCLEOTIDE SEQUENCE [LARGE SCALE GENOMIC DNA]</scope>
    <source>
        <strain evidence="3 4">DSM 40483</strain>
    </source>
</reference>
<evidence type="ECO:0000313" key="4">
    <source>
        <dbReference type="Proteomes" id="UP000565089"/>
    </source>
</evidence>
<name>A0A7W7DHY1_9ACTN</name>
<dbReference type="InterPro" id="IPR015590">
    <property type="entry name" value="Aldehyde_DH_dom"/>
</dbReference>
<dbReference type="GO" id="GO:0016620">
    <property type="term" value="F:oxidoreductase activity, acting on the aldehyde or oxo group of donors, NAD or NADP as acceptor"/>
    <property type="evidence" value="ECO:0007669"/>
    <property type="project" value="InterPro"/>
</dbReference>
<comment type="caution">
    <text evidence="3">The sequence shown here is derived from an EMBL/GenBank/DDBJ whole genome shotgun (WGS) entry which is preliminary data.</text>
</comment>
<dbReference type="SUPFAM" id="SSF53720">
    <property type="entry name" value="ALDH-like"/>
    <property type="match status" value="1"/>
</dbReference>
<dbReference type="AlphaFoldDB" id="A0A7W7DHY1"/>
<dbReference type="Proteomes" id="UP000565089">
    <property type="component" value="Unassembled WGS sequence"/>
</dbReference>
<feature type="domain" description="Aldehyde dehydrogenase" evidence="2">
    <location>
        <begin position="1"/>
        <end position="51"/>
    </location>
</feature>
<dbReference type="EMBL" id="JACHMS010000001">
    <property type="protein sequence ID" value="MBB4710309.1"/>
    <property type="molecule type" value="Genomic_DNA"/>
</dbReference>
<dbReference type="InterPro" id="IPR016161">
    <property type="entry name" value="Ald_DH/histidinol_DH"/>
</dbReference>
<dbReference type="Gene3D" id="3.40.309.10">
    <property type="entry name" value="Aldehyde Dehydrogenase, Chain A, domain 2"/>
    <property type="match status" value="1"/>
</dbReference>
<evidence type="ECO:0000256" key="1">
    <source>
        <dbReference type="SAM" id="MobiDB-lite"/>
    </source>
</evidence>
<dbReference type="Pfam" id="PF00171">
    <property type="entry name" value="Aldedh"/>
    <property type="match status" value="1"/>
</dbReference>
<feature type="region of interest" description="Disordered" evidence="1">
    <location>
        <begin position="48"/>
        <end position="70"/>
    </location>
</feature>
<gene>
    <name evidence="3" type="ORF">BJ965_000191</name>
</gene>
<keyword evidence="4" id="KW-1185">Reference proteome</keyword>
<organism evidence="3 4">
    <name type="scientific">Streptomyces luteogriseus</name>
    <dbReference type="NCBI Taxonomy" id="68233"/>
    <lineage>
        <taxon>Bacteria</taxon>
        <taxon>Bacillati</taxon>
        <taxon>Actinomycetota</taxon>
        <taxon>Actinomycetes</taxon>
        <taxon>Kitasatosporales</taxon>
        <taxon>Streptomycetaceae</taxon>
        <taxon>Streptomyces</taxon>
    </lineage>
</organism>